<keyword evidence="4" id="KW-1185">Reference proteome</keyword>
<dbReference type="EMBL" id="JAANYQ010000022">
    <property type="protein sequence ID" value="KAF4119670.1"/>
    <property type="molecule type" value="Genomic_DNA"/>
</dbReference>
<evidence type="ECO:0000313" key="3">
    <source>
        <dbReference type="EMBL" id="KAF4119670.1"/>
    </source>
</evidence>
<dbReference type="NCBIfam" id="NF041278">
    <property type="entry name" value="CmcJ_NvfI_EfuI"/>
    <property type="match status" value="1"/>
</dbReference>
<evidence type="ECO:0000313" key="4">
    <source>
        <dbReference type="Proteomes" id="UP000749293"/>
    </source>
</evidence>
<dbReference type="Proteomes" id="UP000749293">
    <property type="component" value="Unassembled WGS sequence"/>
</dbReference>
<comment type="caution">
    <text evidence="3">The sequence shown here is derived from an EMBL/GenBank/DDBJ whole genome shotgun (WGS) entry which is preliminary data.</text>
</comment>
<dbReference type="AlphaFoldDB" id="A0A9P4YN67"/>
<protein>
    <submittedName>
        <fullName evidence="3">Uncharacterized protein</fullName>
    </submittedName>
</protein>
<feature type="region of interest" description="Disordered" evidence="2">
    <location>
        <begin position="1"/>
        <end position="25"/>
    </location>
</feature>
<sequence length="305" mass="34973">MTGTDLQPGGAHRLDLGRDDGTHQQRHDIPLFTDLASRRWDLDGLDPPQSVRHASVFYMKPDVERSVDKPYFLNIPVDDSWMPMVKQTNVVYTRRQIAVTDIRGHESHFRLDTHGFQLAPLMTSLPYDDFSATDAIVSRYYGEVREFLMRELGASQVLPFDFQVRRRDSRLPPGSRGTPGKAQPFTAVHGDQTANAAFRRLKYFHPEYAKRYATARFQIVNVWKPLRGPVIDSPLAVCDYRTVSPDQDAVPTDIVFPDYLGESINFRPNPAHRFYYIDRQRSDEAWMIKCFDSSTASNPEISQCT</sequence>
<name>A0A9P4YN67_9HYPO</name>
<dbReference type="InterPro" id="IPR044053">
    <property type="entry name" value="AsaB-like"/>
</dbReference>
<evidence type="ECO:0000256" key="1">
    <source>
        <dbReference type="ARBA" id="ARBA00023604"/>
    </source>
</evidence>
<organism evidence="3 4">
    <name type="scientific">Geosmithia morbida</name>
    <dbReference type="NCBI Taxonomy" id="1094350"/>
    <lineage>
        <taxon>Eukaryota</taxon>
        <taxon>Fungi</taxon>
        <taxon>Dikarya</taxon>
        <taxon>Ascomycota</taxon>
        <taxon>Pezizomycotina</taxon>
        <taxon>Sordariomycetes</taxon>
        <taxon>Hypocreomycetidae</taxon>
        <taxon>Hypocreales</taxon>
        <taxon>Bionectriaceae</taxon>
        <taxon>Geosmithia</taxon>
    </lineage>
</organism>
<reference evidence="3" key="1">
    <citation type="submission" date="2020-03" db="EMBL/GenBank/DDBJ databases">
        <title>Site-based positive gene gene selection in Geosmithia morbida across the United States reveals a broad range of putative effectors and factors for local host and environmental adapation.</title>
        <authorList>
            <person name="Onufrak A."/>
            <person name="Murdoch R.W."/>
            <person name="Gazis R."/>
            <person name="Huff M."/>
            <person name="Staton M."/>
            <person name="Klingeman W."/>
            <person name="Hadziabdic D."/>
        </authorList>
    </citation>
    <scope>NUCLEOTIDE SEQUENCE</scope>
    <source>
        <strain evidence="3">1262</strain>
    </source>
</reference>
<dbReference type="GeneID" id="55970807"/>
<dbReference type="PANTHER" id="PTHR34598">
    <property type="entry name" value="BLL6449 PROTEIN"/>
    <property type="match status" value="1"/>
</dbReference>
<feature type="compositionally biased region" description="Basic and acidic residues" evidence="2">
    <location>
        <begin position="12"/>
        <end position="25"/>
    </location>
</feature>
<proteinExistence type="inferred from homology"/>
<dbReference type="RefSeq" id="XP_035318322.1">
    <property type="nucleotide sequence ID" value="XM_035466553.1"/>
</dbReference>
<evidence type="ECO:0000256" key="2">
    <source>
        <dbReference type="SAM" id="MobiDB-lite"/>
    </source>
</evidence>
<comment type="similarity">
    <text evidence="1">Belongs to the asaB hydroxylase/desaturase family.</text>
</comment>
<gene>
    <name evidence="3" type="ORF">GMORB2_4579</name>
</gene>
<dbReference type="OrthoDB" id="412788at2759"/>
<accession>A0A9P4YN67</accession>
<dbReference type="GO" id="GO:0016491">
    <property type="term" value="F:oxidoreductase activity"/>
    <property type="evidence" value="ECO:0007669"/>
    <property type="project" value="InterPro"/>
</dbReference>
<dbReference type="PANTHER" id="PTHR34598:SF3">
    <property type="entry name" value="OXIDOREDUCTASE AN1597"/>
    <property type="match status" value="1"/>
</dbReference>